<name>A0A385DB37_9ACTN</name>
<evidence type="ECO:0000256" key="5">
    <source>
        <dbReference type="ARBA" id="ARBA00022741"/>
    </source>
</evidence>
<evidence type="ECO:0000256" key="11">
    <source>
        <dbReference type="HAMAP-Rule" id="MF_00246"/>
    </source>
</evidence>
<gene>
    <name evidence="11 17" type="primary">galK</name>
    <name evidence="17" type="ORF">D0C37_12100</name>
</gene>
<sequence length="404" mass="41804">MSAAGTHAGAAAAPEDETRRAEAVAEGFRTLYGRDPEGVWAAPGRVNLIGEYTDFNDGFVMPLALPHTAVAAVARRDDGVLRVHSADLPSPVTELRVDELTPGCDTSWAAYPAGVVYALRTAGHAVGGADLHLASTVPTGAGLSSSAALEVVTALALNDLYDLGLTRAELARLAQRAENEFVGVPCGVMDQMAAACCTDGHALHLDTRDLSLRQVPFAPADDGLALLVVDTRVQHALGDGAYAERRAGCEEGARRLGVSHLRDVPHAGLPAALERLAAEAGDHVVRYVRHIVTDNHRVGEVIALLDAGDVRAVGPILTEGHHSLRDDLRVSCAELDLVVESALAAGALGARMTGGGFGGSAVVLTEADAAERTGDAVRAAFAAAGHPEPRIFPALPSAGARRIG</sequence>
<evidence type="ECO:0000256" key="12">
    <source>
        <dbReference type="NCBIfam" id="TIGR00131"/>
    </source>
</evidence>
<dbReference type="InterPro" id="IPR006206">
    <property type="entry name" value="Mevalonate/galactokinase"/>
</dbReference>
<dbReference type="PROSITE" id="PS00627">
    <property type="entry name" value="GHMP_KINASES_ATP"/>
    <property type="match status" value="1"/>
</dbReference>
<keyword evidence="9 11" id="KW-0299">Galactose metabolism</keyword>
<keyword evidence="2 11" id="KW-0963">Cytoplasm</keyword>
<feature type="domain" description="GHMP kinase N-terminal" evidence="14">
    <location>
        <begin position="113"/>
        <end position="196"/>
    </location>
</feature>
<evidence type="ECO:0000256" key="7">
    <source>
        <dbReference type="ARBA" id="ARBA00022840"/>
    </source>
</evidence>
<dbReference type="GeneID" id="300114930"/>
<feature type="active site" description="Proton acceptor" evidence="11">
    <location>
        <position position="190"/>
    </location>
</feature>
<dbReference type="SUPFAM" id="SSF54211">
    <property type="entry name" value="Ribosomal protein S5 domain 2-like"/>
    <property type="match status" value="1"/>
</dbReference>
<evidence type="ECO:0000256" key="9">
    <source>
        <dbReference type="ARBA" id="ARBA00023144"/>
    </source>
</evidence>
<keyword evidence="7 11" id="KW-0067">ATP-binding</keyword>
<dbReference type="Pfam" id="PF10509">
    <property type="entry name" value="GalKase_gal_bdg"/>
    <property type="match status" value="1"/>
</dbReference>
<dbReference type="Gene3D" id="3.30.70.890">
    <property type="entry name" value="GHMP kinase, C-terminal domain"/>
    <property type="match status" value="1"/>
</dbReference>
<dbReference type="InterPro" id="IPR020568">
    <property type="entry name" value="Ribosomal_Su5_D2-typ_SF"/>
</dbReference>
<evidence type="ECO:0000256" key="13">
    <source>
        <dbReference type="SAM" id="MobiDB-lite"/>
    </source>
</evidence>
<feature type="domain" description="GHMP kinase C-terminal" evidence="15">
    <location>
        <begin position="302"/>
        <end position="382"/>
    </location>
</feature>
<dbReference type="FunFam" id="3.30.230.10:FF:000017">
    <property type="entry name" value="Galactokinase"/>
    <property type="match status" value="1"/>
</dbReference>
<feature type="binding site" evidence="11">
    <location>
        <position position="178"/>
    </location>
    <ligand>
        <name>Mg(2+)</name>
        <dbReference type="ChEBI" id="CHEBI:18420"/>
    </ligand>
</feature>
<dbReference type="UniPathway" id="UPA00214"/>
<comment type="pathway">
    <text evidence="11">Carbohydrate metabolism; galactose metabolism.</text>
</comment>
<keyword evidence="6 11" id="KW-0418">Kinase</keyword>
<keyword evidence="3 11" id="KW-0808">Transferase</keyword>
<dbReference type="GO" id="GO:0004335">
    <property type="term" value="F:galactokinase activity"/>
    <property type="evidence" value="ECO:0007669"/>
    <property type="project" value="UniProtKB-UniRule"/>
</dbReference>
<dbReference type="PANTHER" id="PTHR10457">
    <property type="entry name" value="MEVALONATE KINASE/GALACTOKINASE"/>
    <property type="match status" value="1"/>
</dbReference>
<dbReference type="InterPro" id="IPR006203">
    <property type="entry name" value="GHMP_knse_ATP-bd_CS"/>
</dbReference>
<evidence type="ECO:0000256" key="2">
    <source>
        <dbReference type="ARBA" id="ARBA00022490"/>
    </source>
</evidence>
<dbReference type="GO" id="GO:0005829">
    <property type="term" value="C:cytosol"/>
    <property type="evidence" value="ECO:0007669"/>
    <property type="project" value="TreeGrafter"/>
</dbReference>
<comment type="similarity">
    <text evidence="1 11">Belongs to the GHMP kinase family. GalK subfamily.</text>
</comment>
<organism evidence="17 18">
    <name type="scientific">Streptomyces koyangensis</name>
    <dbReference type="NCBI Taxonomy" id="188770"/>
    <lineage>
        <taxon>Bacteria</taxon>
        <taxon>Bacillati</taxon>
        <taxon>Actinomycetota</taxon>
        <taxon>Actinomycetes</taxon>
        <taxon>Kitasatosporales</taxon>
        <taxon>Streptomycetaceae</taxon>
        <taxon>Streptomyces</taxon>
        <taxon>Streptomyces aurantiacus group</taxon>
    </lineage>
</organism>
<feature type="binding site" evidence="11">
    <location>
        <position position="85"/>
    </location>
    <ligand>
        <name>ATP</name>
        <dbReference type="ChEBI" id="CHEBI:30616"/>
    </ligand>
</feature>
<accession>A0A385DB37</accession>
<feature type="binding site" evidence="11">
    <location>
        <position position="242"/>
    </location>
    <ligand>
        <name>substrate</name>
    </ligand>
</feature>
<feature type="binding site" evidence="11">
    <location>
        <begin position="140"/>
        <end position="146"/>
    </location>
    <ligand>
        <name>ATP</name>
        <dbReference type="ChEBI" id="CHEBI:30616"/>
    </ligand>
</feature>
<reference evidence="17 18" key="1">
    <citation type="submission" date="2018-08" db="EMBL/GenBank/DDBJ databases">
        <authorList>
            <person name="Ferrada E.E."/>
            <person name="Latorre B.A."/>
        </authorList>
    </citation>
    <scope>NUCLEOTIDE SEQUENCE [LARGE SCALE GENOMIC DNA]</scope>
    <source>
        <strain evidence="17 18">VK-A60T</strain>
    </source>
</reference>
<evidence type="ECO:0000256" key="3">
    <source>
        <dbReference type="ARBA" id="ARBA00022679"/>
    </source>
</evidence>
<evidence type="ECO:0000256" key="1">
    <source>
        <dbReference type="ARBA" id="ARBA00006566"/>
    </source>
</evidence>
<feature type="compositionally biased region" description="Low complexity" evidence="13">
    <location>
        <begin position="1"/>
        <end position="13"/>
    </location>
</feature>
<dbReference type="InterPro" id="IPR022963">
    <property type="entry name" value="Galactokinase_bac"/>
</dbReference>
<dbReference type="PIRSF" id="PIRSF000530">
    <property type="entry name" value="Galactokinase"/>
    <property type="match status" value="1"/>
</dbReference>
<evidence type="ECO:0000256" key="4">
    <source>
        <dbReference type="ARBA" id="ARBA00022723"/>
    </source>
</evidence>
<dbReference type="Pfam" id="PF00288">
    <property type="entry name" value="GHMP_kinases_N"/>
    <property type="match status" value="1"/>
</dbReference>
<evidence type="ECO:0000313" key="18">
    <source>
        <dbReference type="Proteomes" id="UP000259636"/>
    </source>
</evidence>
<keyword evidence="5 11" id="KW-0547">Nucleotide-binding</keyword>
<comment type="function">
    <text evidence="11">Catalyzes the transfer of the gamma-phosphate of ATP to D-galactose to form alpha-D-galactose-1-phosphate (Gal-1-P).</text>
</comment>
<feature type="region of interest" description="Disordered" evidence="13">
    <location>
        <begin position="1"/>
        <end position="20"/>
    </location>
</feature>
<dbReference type="PRINTS" id="PR00473">
    <property type="entry name" value="GALCTOKINASE"/>
</dbReference>
<evidence type="ECO:0000256" key="8">
    <source>
        <dbReference type="ARBA" id="ARBA00022842"/>
    </source>
</evidence>
<dbReference type="InterPro" id="IPR013750">
    <property type="entry name" value="GHMP_kinase_C_dom"/>
</dbReference>
<dbReference type="InterPro" id="IPR014721">
    <property type="entry name" value="Ribsml_uS5_D2-typ_fold_subgr"/>
</dbReference>
<dbReference type="RefSeq" id="WP_117349288.1">
    <property type="nucleotide sequence ID" value="NZ_CP031742.1"/>
</dbReference>
<evidence type="ECO:0000256" key="6">
    <source>
        <dbReference type="ARBA" id="ARBA00022777"/>
    </source>
</evidence>
<keyword evidence="10 11" id="KW-0119">Carbohydrate metabolism</keyword>
<dbReference type="GO" id="GO:0006012">
    <property type="term" value="P:galactose metabolic process"/>
    <property type="evidence" value="ECO:0007669"/>
    <property type="project" value="UniProtKB-UniRule"/>
</dbReference>
<protein>
    <recommendedName>
        <fullName evidence="11 12">Galactokinase</fullName>
        <ecNumber evidence="11 12">2.7.1.6</ecNumber>
    </recommendedName>
    <alternativeName>
        <fullName evidence="11">Galactose kinase</fullName>
    </alternativeName>
</protein>
<dbReference type="PRINTS" id="PR00959">
    <property type="entry name" value="MEVGALKINASE"/>
</dbReference>
<feature type="binding site" evidence="11">
    <location>
        <begin position="51"/>
        <end position="54"/>
    </location>
    <ligand>
        <name>substrate</name>
    </ligand>
</feature>
<dbReference type="Proteomes" id="UP000259636">
    <property type="component" value="Chromosome"/>
</dbReference>
<dbReference type="Pfam" id="PF08544">
    <property type="entry name" value="GHMP_kinases_C"/>
    <property type="match status" value="1"/>
</dbReference>
<dbReference type="SUPFAM" id="SSF55060">
    <property type="entry name" value="GHMP Kinase, C-terminal domain"/>
    <property type="match status" value="1"/>
</dbReference>
<dbReference type="InterPro" id="IPR019539">
    <property type="entry name" value="GalKase_N"/>
</dbReference>
<evidence type="ECO:0000259" key="14">
    <source>
        <dbReference type="Pfam" id="PF00288"/>
    </source>
</evidence>
<feature type="site" description="Transition state stabilizer" evidence="11">
    <location>
        <position position="45"/>
    </location>
</feature>
<dbReference type="NCBIfam" id="TIGR00131">
    <property type="entry name" value="gal_kin"/>
    <property type="match status" value="1"/>
</dbReference>
<dbReference type="FunFam" id="3.30.70.890:FF:000001">
    <property type="entry name" value="Galactokinase"/>
    <property type="match status" value="1"/>
</dbReference>
<dbReference type="HAMAP" id="MF_00246">
    <property type="entry name" value="Galactokinase"/>
    <property type="match status" value="1"/>
</dbReference>
<keyword evidence="4 11" id="KW-0479">Metal-binding</keyword>
<evidence type="ECO:0000259" key="15">
    <source>
        <dbReference type="Pfam" id="PF08544"/>
    </source>
</evidence>
<dbReference type="AlphaFoldDB" id="A0A385DB37"/>
<dbReference type="InterPro" id="IPR036554">
    <property type="entry name" value="GHMP_kinase_C_sf"/>
</dbReference>
<dbReference type="GO" id="GO:0000287">
    <property type="term" value="F:magnesium ion binding"/>
    <property type="evidence" value="ECO:0007669"/>
    <property type="project" value="UniProtKB-UniRule"/>
</dbReference>
<dbReference type="EC" id="2.7.1.6" evidence="11 12"/>
<feature type="domain" description="Galactokinase N-terminal" evidence="16">
    <location>
        <begin position="27"/>
        <end position="75"/>
    </location>
</feature>
<keyword evidence="8 11" id="KW-0460">Magnesium</keyword>
<dbReference type="Gene3D" id="3.30.230.10">
    <property type="match status" value="1"/>
</dbReference>
<dbReference type="EMBL" id="CP031742">
    <property type="protein sequence ID" value="AXQ55269.1"/>
    <property type="molecule type" value="Genomic_DNA"/>
</dbReference>
<comment type="catalytic activity">
    <reaction evidence="11">
        <text>alpha-D-galactose + ATP = alpha-D-galactose 1-phosphate + ADP + H(+)</text>
        <dbReference type="Rhea" id="RHEA:13553"/>
        <dbReference type="ChEBI" id="CHEBI:15378"/>
        <dbReference type="ChEBI" id="CHEBI:28061"/>
        <dbReference type="ChEBI" id="CHEBI:30616"/>
        <dbReference type="ChEBI" id="CHEBI:58336"/>
        <dbReference type="ChEBI" id="CHEBI:456216"/>
        <dbReference type="EC" id="2.7.1.6"/>
    </reaction>
</comment>
<dbReference type="PANTHER" id="PTHR10457:SF7">
    <property type="entry name" value="GALACTOKINASE-RELATED"/>
    <property type="match status" value="1"/>
</dbReference>
<dbReference type="InterPro" id="IPR006204">
    <property type="entry name" value="GHMP_kinase_N_dom"/>
</dbReference>
<evidence type="ECO:0000256" key="10">
    <source>
        <dbReference type="ARBA" id="ARBA00023277"/>
    </source>
</evidence>
<dbReference type="InterPro" id="IPR000705">
    <property type="entry name" value="Galactokinase"/>
</dbReference>
<comment type="subcellular location">
    <subcellularLocation>
        <location evidence="11">Cytoplasm</location>
    </subcellularLocation>
</comment>
<evidence type="ECO:0000313" key="17">
    <source>
        <dbReference type="EMBL" id="AXQ55269.1"/>
    </source>
</evidence>
<dbReference type="GO" id="GO:0005524">
    <property type="term" value="F:ATP binding"/>
    <property type="evidence" value="ECO:0007669"/>
    <property type="project" value="UniProtKB-UniRule"/>
</dbReference>
<dbReference type="KEGG" id="sky:D0C37_12100"/>
<feature type="binding site" evidence="11">
    <location>
        <position position="146"/>
    </location>
    <ligand>
        <name>Mg(2+)</name>
        <dbReference type="ChEBI" id="CHEBI:18420"/>
    </ligand>
</feature>
<evidence type="ECO:0000259" key="16">
    <source>
        <dbReference type="Pfam" id="PF10509"/>
    </source>
</evidence>
<proteinExistence type="inferred from homology"/>